<dbReference type="InterPro" id="IPR032675">
    <property type="entry name" value="LRR_dom_sf"/>
</dbReference>
<dbReference type="AlphaFoldDB" id="M5G6D0"/>
<dbReference type="SUPFAM" id="SSF52047">
    <property type="entry name" value="RNI-like"/>
    <property type="match status" value="1"/>
</dbReference>
<dbReference type="Gene3D" id="3.80.10.10">
    <property type="entry name" value="Ribonuclease Inhibitor"/>
    <property type="match status" value="1"/>
</dbReference>
<reference evidence="1 2" key="1">
    <citation type="journal article" date="2012" name="Science">
        <title>The Paleozoic origin of enzymatic lignin decomposition reconstructed from 31 fungal genomes.</title>
        <authorList>
            <person name="Floudas D."/>
            <person name="Binder M."/>
            <person name="Riley R."/>
            <person name="Barry K."/>
            <person name="Blanchette R.A."/>
            <person name="Henrissat B."/>
            <person name="Martinez A.T."/>
            <person name="Otillar R."/>
            <person name="Spatafora J.W."/>
            <person name="Yadav J.S."/>
            <person name="Aerts A."/>
            <person name="Benoit I."/>
            <person name="Boyd A."/>
            <person name="Carlson A."/>
            <person name="Copeland A."/>
            <person name="Coutinho P.M."/>
            <person name="de Vries R.P."/>
            <person name="Ferreira P."/>
            <person name="Findley K."/>
            <person name="Foster B."/>
            <person name="Gaskell J."/>
            <person name="Glotzer D."/>
            <person name="Gorecki P."/>
            <person name="Heitman J."/>
            <person name="Hesse C."/>
            <person name="Hori C."/>
            <person name="Igarashi K."/>
            <person name="Jurgens J.A."/>
            <person name="Kallen N."/>
            <person name="Kersten P."/>
            <person name="Kohler A."/>
            <person name="Kuees U."/>
            <person name="Kumar T.K.A."/>
            <person name="Kuo A."/>
            <person name="LaButti K."/>
            <person name="Larrondo L.F."/>
            <person name="Lindquist E."/>
            <person name="Ling A."/>
            <person name="Lombard V."/>
            <person name="Lucas S."/>
            <person name="Lundell T."/>
            <person name="Martin R."/>
            <person name="McLaughlin D.J."/>
            <person name="Morgenstern I."/>
            <person name="Morin E."/>
            <person name="Murat C."/>
            <person name="Nagy L.G."/>
            <person name="Nolan M."/>
            <person name="Ohm R.A."/>
            <person name="Patyshakuliyeva A."/>
            <person name="Rokas A."/>
            <person name="Ruiz-Duenas F.J."/>
            <person name="Sabat G."/>
            <person name="Salamov A."/>
            <person name="Samejima M."/>
            <person name="Schmutz J."/>
            <person name="Slot J.C."/>
            <person name="St John F."/>
            <person name="Stenlid J."/>
            <person name="Sun H."/>
            <person name="Sun S."/>
            <person name="Syed K."/>
            <person name="Tsang A."/>
            <person name="Wiebenga A."/>
            <person name="Young D."/>
            <person name="Pisabarro A."/>
            <person name="Eastwood D.C."/>
            <person name="Martin F."/>
            <person name="Cullen D."/>
            <person name="Grigoriev I.V."/>
            <person name="Hibbett D.S."/>
        </authorList>
    </citation>
    <scope>NUCLEOTIDE SEQUENCE [LARGE SCALE GENOMIC DNA]</scope>
    <source>
        <strain evidence="1 2">DJM-731 SS1</strain>
    </source>
</reference>
<dbReference type="HOGENOM" id="CLU_073627_0_0_1"/>
<evidence type="ECO:0008006" key="3">
    <source>
        <dbReference type="Google" id="ProtNLM"/>
    </source>
</evidence>
<name>M5G6D0_DACPD</name>
<dbReference type="Proteomes" id="UP000030653">
    <property type="component" value="Unassembled WGS sequence"/>
</dbReference>
<keyword evidence="2" id="KW-1185">Reference proteome</keyword>
<organism evidence="1 2">
    <name type="scientific">Dacryopinax primogenitus (strain DJM 731)</name>
    <name type="common">Brown rot fungus</name>
    <dbReference type="NCBI Taxonomy" id="1858805"/>
    <lineage>
        <taxon>Eukaryota</taxon>
        <taxon>Fungi</taxon>
        <taxon>Dikarya</taxon>
        <taxon>Basidiomycota</taxon>
        <taxon>Agaricomycotina</taxon>
        <taxon>Dacrymycetes</taxon>
        <taxon>Dacrymycetales</taxon>
        <taxon>Dacrymycetaceae</taxon>
        <taxon>Dacryopinax</taxon>
    </lineage>
</organism>
<sequence length="327" mass="37073">MPGPPMLHYNPADNNSYDWLSRVPHDVWHYLFALCFDQDQGNGILSLMFTCRYMHEIGVNYLYSQANIFFSGLDGNLVQYTRGNYLAASEFVLRHCKAIRDVMLLCDDEPFLPRFSFVSTIPHLRSLNLVTLDITQDVHTFLLGIPNLSSLGFLRCWIEAGNNLFELPPQQHVGLQCLEVSTLNVAIRDPFGEDIACQEFMAFWTAWVGPSLNMLDFEGPLFRVFGHDEINHYDRASRNLRFLEPLFASIPATITHLKLSLTAMDSEALAGLLAKLTNLRAFICTQHSPDLPAALSRPVWSGLSNLTWVSVTPEYLQIIWPLAYATL</sequence>
<dbReference type="EMBL" id="JH795859">
    <property type="protein sequence ID" value="EJU03760.1"/>
    <property type="molecule type" value="Genomic_DNA"/>
</dbReference>
<proteinExistence type="predicted"/>
<dbReference type="RefSeq" id="XP_040630654.1">
    <property type="nucleotide sequence ID" value="XM_040769935.1"/>
</dbReference>
<dbReference type="GeneID" id="63684997"/>
<protein>
    <recommendedName>
        <fullName evidence="3">F-box domain-containing protein</fullName>
    </recommendedName>
</protein>
<accession>M5G6D0</accession>
<evidence type="ECO:0000313" key="2">
    <source>
        <dbReference type="Proteomes" id="UP000030653"/>
    </source>
</evidence>
<gene>
    <name evidence="1" type="ORF">DACRYDRAFT_115090</name>
</gene>
<evidence type="ECO:0000313" key="1">
    <source>
        <dbReference type="EMBL" id="EJU03760.1"/>
    </source>
</evidence>